<evidence type="ECO:0000313" key="2">
    <source>
        <dbReference type="EMBL" id="KZL66334.1"/>
    </source>
</evidence>
<feature type="compositionally biased region" description="Low complexity" evidence="1">
    <location>
        <begin position="243"/>
        <end position="255"/>
    </location>
</feature>
<dbReference type="Proteomes" id="UP000076552">
    <property type="component" value="Unassembled WGS sequence"/>
</dbReference>
<evidence type="ECO:0000256" key="1">
    <source>
        <dbReference type="SAM" id="MobiDB-lite"/>
    </source>
</evidence>
<protein>
    <submittedName>
        <fullName evidence="2">HET and ankyrin domain protein</fullName>
    </submittedName>
</protein>
<dbReference type="STRING" id="708197.A0A166P2T6"/>
<proteinExistence type="predicted"/>
<gene>
    <name evidence="2" type="ORF">CT0861_04208</name>
</gene>
<feature type="non-terminal residue" evidence="2">
    <location>
        <position position="1"/>
    </location>
</feature>
<sequence>LGILRGFTAGDFGVIILASNIEGTTVVHGMLVPVEASLLDMVDCIPSGFAFVESGRRTSSHGIRRFDSEGHVKETHTKWARRMNTYGVKPYALRATSPAESTNEVGYEQLQQALRVAPVSETLKNHGWAGEYSLSGAYYRCPCMVPQFSKENYRLTHCVSKRVGLSAESLAPKDALGNPAKHIYPYTSAWANDIGSKKVYNSQALMSDGSPRLKTDIDLSGAHNVTDCAGEPIVTSGHLTVPSSASVRSISQSSSGRKRVKKENDTGNDSDDDDLRKTDTKRDAGGNFELPSPKFFACPYFRRDPVKHLKCFMRFKLKRVKDVKQHLYRKHSLSEHYCPLCWATFDSRSDYDDHIRKQSCQQQAMPEKYGYFMTVDQKKAISRRTDSGKNEHEQWYNVWRVLFPNEDKPSSPYLKSTELEELIPIVRWFWKKNSSGIVCDILSRPQTVTIAEAANASYTGTTQAMGQDEDKDTRRLTKTMDVLLDRVEESIQSFGRYRSPSPPSSVPAPSPLLSEASTMERTDDSLRPSFIPKIEVNELQDNQNTPRPSAVEIPSGIPETDFWEYNVFGMPPTDFSGSYDYPDSFVP</sequence>
<name>A0A166P2T6_9PEZI</name>
<feature type="region of interest" description="Disordered" evidence="1">
    <location>
        <begin position="237"/>
        <end position="286"/>
    </location>
</feature>
<feature type="compositionally biased region" description="Basic and acidic residues" evidence="1">
    <location>
        <begin position="274"/>
        <end position="284"/>
    </location>
</feature>
<organism evidence="2 3">
    <name type="scientific">Colletotrichum tofieldiae</name>
    <dbReference type="NCBI Taxonomy" id="708197"/>
    <lineage>
        <taxon>Eukaryota</taxon>
        <taxon>Fungi</taxon>
        <taxon>Dikarya</taxon>
        <taxon>Ascomycota</taxon>
        <taxon>Pezizomycotina</taxon>
        <taxon>Sordariomycetes</taxon>
        <taxon>Hypocreomycetidae</taxon>
        <taxon>Glomerellales</taxon>
        <taxon>Glomerellaceae</taxon>
        <taxon>Colletotrichum</taxon>
        <taxon>Colletotrichum spaethianum species complex</taxon>
    </lineage>
</organism>
<accession>A0A166P2T6</accession>
<dbReference type="PANTHER" id="PTHR38166:SF1">
    <property type="entry name" value="C2H2-TYPE DOMAIN-CONTAINING PROTEIN"/>
    <property type="match status" value="1"/>
</dbReference>
<feature type="compositionally biased region" description="Pro residues" evidence="1">
    <location>
        <begin position="500"/>
        <end position="510"/>
    </location>
</feature>
<comment type="caution">
    <text evidence="2">The sequence shown here is derived from an EMBL/GenBank/DDBJ whole genome shotgun (WGS) entry which is preliminary data.</text>
</comment>
<dbReference type="EMBL" id="LFIV01000181">
    <property type="protein sequence ID" value="KZL66334.1"/>
    <property type="molecule type" value="Genomic_DNA"/>
</dbReference>
<reference evidence="2 3" key="1">
    <citation type="submission" date="2015-06" db="EMBL/GenBank/DDBJ databases">
        <title>Survival trade-offs in plant roots during colonization by closely related pathogenic and mutualistic fungi.</title>
        <authorList>
            <person name="Hacquard S."/>
            <person name="Kracher B."/>
            <person name="Hiruma K."/>
            <person name="Weinman A."/>
            <person name="Muench P."/>
            <person name="Garrido Oter R."/>
            <person name="Ver Loren van Themaat E."/>
            <person name="Dallerey J.-F."/>
            <person name="Damm U."/>
            <person name="Henrissat B."/>
            <person name="Lespinet O."/>
            <person name="Thon M."/>
            <person name="Kemen E."/>
            <person name="McHardy A.C."/>
            <person name="Schulze-Lefert P."/>
            <person name="O'Connell R.J."/>
        </authorList>
    </citation>
    <scope>NUCLEOTIDE SEQUENCE [LARGE SCALE GENOMIC DNA]</scope>
    <source>
        <strain evidence="2 3">0861</strain>
    </source>
</reference>
<dbReference type="AlphaFoldDB" id="A0A166P2T6"/>
<keyword evidence="3" id="KW-1185">Reference proteome</keyword>
<feature type="region of interest" description="Disordered" evidence="1">
    <location>
        <begin position="495"/>
        <end position="524"/>
    </location>
</feature>
<dbReference type="PANTHER" id="PTHR38166">
    <property type="entry name" value="C2H2-TYPE DOMAIN-CONTAINING PROTEIN-RELATED"/>
    <property type="match status" value="1"/>
</dbReference>
<evidence type="ECO:0000313" key="3">
    <source>
        <dbReference type="Proteomes" id="UP000076552"/>
    </source>
</evidence>